<dbReference type="InterPro" id="IPR003338">
    <property type="entry name" value="CDC4_N-term_subdom"/>
</dbReference>
<dbReference type="SMART" id="SM01073">
    <property type="entry name" value="CDC48_N"/>
    <property type="match status" value="1"/>
</dbReference>
<dbReference type="EMBL" id="CP002792">
    <property type="protein sequence ID" value="AEH06504.1"/>
    <property type="molecule type" value="Genomic_DNA"/>
</dbReference>
<dbReference type="NCBIfam" id="TIGR01243">
    <property type="entry name" value="CDC48"/>
    <property type="match status" value="1"/>
</dbReference>
<dbReference type="FunFam" id="3.40.50.300:FF:000018">
    <property type="entry name" value="Cell division control 48"/>
    <property type="match status" value="1"/>
</dbReference>
<comment type="similarity">
    <text evidence="1">Belongs to the AAA ATPase family. CDC48 subfamily.</text>
</comment>
<dbReference type="SUPFAM" id="SSF50692">
    <property type="entry name" value="ADC-like"/>
    <property type="match status" value="1"/>
</dbReference>
<evidence type="ECO:0000259" key="7">
    <source>
        <dbReference type="SMART" id="SM01073"/>
    </source>
</evidence>
<dbReference type="InterPro" id="IPR029067">
    <property type="entry name" value="CDC48_domain_2-like_sf"/>
</dbReference>
<dbReference type="PANTHER" id="PTHR23077:SF171">
    <property type="entry name" value="NUCLEAR VALOSIN-CONTAINING PROTEIN-LIKE"/>
    <property type="match status" value="1"/>
</dbReference>
<keyword evidence="4" id="KW-0067">ATP-binding</keyword>
<dbReference type="Pfam" id="PF02359">
    <property type="entry name" value="CDC48_N"/>
    <property type="match status" value="1"/>
</dbReference>
<feature type="domain" description="CDC48 N-terminal subdomain" evidence="7">
    <location>
        <begin position="19"/>
        <end position="103"/>
    </location>
</feature>
<dbReference type="AlphaFoldDB" id="F8ALB6"/>
<dbReference type="Pfam" id="PF02933">
    <property type="entry name" value="CDC48_2"/>
    <property type="match status" value="1"/>
</dbReference>
<sequence length="746" mass="82800">MIIIIITYIYNIGVIFMVELIVAEAYQGDVGKGIVRIDPITMEKLGLKSGDVVEIEGKSKAYATVWRGYLEDQGKNIIRMDGILRQNAKAGIGDKVKVKKAEVKDATKIVLAPMQAVRFSGGFEDYVKSRLAGQVVSKGSRVVIGVLGTAFPFIVVGTTPKGAVKITEYTTVELKTEPVSELKETKIPDISYEDIGGLREEVKKIREMVELPMRYPELFDKLGIEPPKGVLLAGPPGTGKTLLAKAVANEAGANFYTINGPEIMSKYVGETEENLRKIFEEAEEESPSIVFIDEIDAIAPKRDEASGEVERRMVAQLLTLMDGLESRGQVVVIAATNRPDALDPALRRPGRFDREITIGVPDRKGRKEILQIHTRNMPLAEDVDLDYLADVTHGFVGADLAALCKEAAMKTLRRLLPDIDLEKEEIPKEILDKIEVTMQDFKEALKEVEPSALREVLVEVPNVKWDDIGGLEEVKQDLKEAVEWPLKYKEVFEKMGIRPPKGVLLFGPPGTGKTLLAKAVANESQANFISVKGPEIFSKWVGESEKAIREIFRKARQAAPTVVFFDEIDSIAPRRGSDIGGSGVAEKVVNQLLTELDGLEEPKDVVIIAATNRPDILDPALLRPGRLDRIVLVPVPDKKARYEILKVHTKKMPLAEDVDLKKLAEKTEGYTGADLEAVCREAAMIALRENLKAEKVELRHFEEALKKVRPSVKKEEMNLYKKLAEEYGRSPEAETHSKKRGIFWIP</sequence>
<dbReference type="InterPro" id="IPR004201">
    <property type="entry name" value="Cdc48_dom2"/>
</dbReference>
<keyword evidence="2" id="KW-0677">Repeat</keyword>
<evidence type="ECO:0000259" key="6">
    <source>
        <dbReference type="SMART" id="SM01072"/>
    </source>
</evidence>
<evidence type="ECO:0000256" key="4">
    <source>
        <dbReference type="ARBA" id="ARBA00022840"/>
    </source>
</evidence>
<keyword evidence="8" id="KW-0378">Hydrolase</keyword>
<evidence type="ECO:0000259" key="5">
    <source>
        <dbReference type="SMART" id="SM00382"/>
    </source>
</evidence>
<dbReference type="InterPro" id="IPR003960">
    <property type="entry name" value="ATPase_AAA_CS"/>
</dbReference>
<dbReference type="InterPro" id="IPR050168">
    <property type="entry name" value="AAA_ATPase_domain"/>
</dbReference>
<dbReference type="eggNOG" id="arCOG01308">
    <property type="taxonomic scope" value="Archaea"/>
</dbReference>
<evidence type="ECO:0000256" key="3">
    <source>
        <dbReference type="ARBA" id="ARBA00022741"/>
    </source>
</evidence>
<dbReference type="Gene3D" id="1.10.8.60">
    <property type="match status" value="2"/>
</dbReference>
<dbReference type="Gene3D" id="3.10.330.10">
    <property type="match status" value="1"/>
</dbReference>
<gene>
    <name evidence="8" type="ordered locus">Metok_0524</name>
</gene>
<dbReference type="HOGENOM" id="CLU_000688_12_3_2"/>
<feature type="domain" description="AAA+ ATPase" evidence="5">
    <location>
        <begin position="226"/>
        <end position="362"/>
    </location>
</feature>
<evidence type="ECO:0000256" key="1">
    <source>
        <dbReference type="ARBA" id="ARBA00009833"/>
    </source>
</evidence>
<evidence type="ECO:0000313" key="9">
    <source>
        <dbReference type="Proteomes" id="UP000009296"/>
    </source>
</evidence>
<keyword evidence="9" id="KW-1185">Reference proteome</keyword>
<dbReference type="Pfam" id="PF17862">
    <property type="entry name" value="AAA_lid_3"/>
    <property type="match status" value="2"/>
</dbReference>
<keyword evidence="3" id="KW-0547">Nucleotide-binding</keyword>
<dbReference type="SMART" id="SM00382">
    <property type="entry name" value="AAA"/>
    <property type="match status" value="2"/>
</dbReference>
<dbReference type="InterPro" id="IPR027417">
    <property type="entry name" value="P-loop_NTPase"/>
</dbReference>
<dbReference type="GO" id="GO:0005524">
    <property type="term" value="F:ATP binding"/>
    <property type="evidence" value="ECO:0007669"/>
    <property type="project" value="UniProtKB-KW"/>
</dbReference>
<dbReference type="SUPFAM" id="SSF54585">
    <property type="entry name" value="Cdc48 domain 2-like"/>
    <property type="match status" value="1"/>
</dbReference>
<dbReference type="InterPro" id="IPR009010">
    <property type="entry name" value="Asp_de-COase-like_dom_sf"/>
</dbReference>
<dbReference type="FunFam" id="2.40.40.20:FF:000007">
    <property type="entry name" value="AAA family ATPase"/>
    <property type="match status" value="1"/>
</dbReference>
<dbReference type="InterPro" id="IPR041569">
    <property type="entry name" value="AAA_lid_3"/>
</dbReference>
<dbReference type="KEGG" id="mok:Metok_0524"/>
<dbReference type="CDD" id="cd19529">
    <property type="entry name" value="RecA-like_VCP_r2"/>
    <property type="match status" value="1"/>
</dbReference>
<dbReference type="InterPro" id="IPR003959">
    <property type="entry name" value="ATPase_AAA_core"/>
</dbReference>
<dbReference type="Gene3D" id="2.40.40.20">
    <property type="match status" value="1"/>
</dbReference>
<dbReference type="Proteomes" id="UP000009296">
    <property type="component" value="Chromosome"/>
</dbReference>
<dbReference type="GO" id="GO:0005737">
    <property type="term" value="C:cytoplasm"/>
    <property type="evidence" value="ECO:0007669"/>
    <property type="project" value="UniProtKB-ARBA"/>
</dbReference>
<dbReference type="FunFam" id="1.10.8.60:FF:000038">
    <property type="entry name" value="spermatogenesis-associated protein 5-like protein 1"/>
    <property type="match status" value="1"/>
</dbReference>
<evidence type="ECO:0000313" key="8">
    <source>
        <dbReference type="EMBL" id="AEH06504.1"/>
    </source>
</evidence>
<dbReference type="EC" id="3.6.1.3" evidence="8"/>
<feature type="domain" description="AAA+ ATPase" evidence="5">
    <location>
        <begin position="499"/>
        <end position="637"/>
    </location>
</feature>
<dbReference type="InterPro" id="IPR003593">
    <property type="entry name" value="AAA+_ATPase"/>
</dbReference>
<name>F8ALB6_METOI</name>
<dbReference type="SMART" id="SM01072">
    <property type="entry name" value="CDC48_2"/>
    <property type="match status" value="1"/>
</dbReference>
<dbReference type="Gene3D" id="3.40.50.300">
    <property type="entry name" value="P-loop containing nucleotide triphosphate hydrolases"/>
    <property type="match status" value="2"/>
</dbReference>
<dbReference type="PROSITE" id="PS00674">
    <property type="entry name" value="AAA"/>
    <property type="match status" value="2"/>
</dbReference>
<reference evidence="8" key="1">
    <citation type="submission" date="2011-05" db="EMBL/GenBank/DDBJ databases">
        <title>Complete sequence of chromosome of Methanothermococcus okinawensis IH1.</title>
        <authorList>
            <consortium name="US DOE Joint Genome Institute"/>
            <person name="Lucas S."/>
            <person name="Han J."/>
            <person name="Lapidus A."/>
            <person name="Cheng J.-F."/>
            <person name="Goodwin L."/>
            <person name="Pitluck S."/>
            <person name="Peters L."/>
            <person name="Mikhailova N."/>
            <person name="Held B."/>
            <person name="Han C."/>
            <person name="Tapia R."/>
            <person name="Land M."/>
            <person name="Hauser L."/>
            <person name="Kyrpides N."/>
            <person name="Ivanova N."/>
            <person name="Pagani I."/>
            <person name="Sieprawska-Lupa M."/>
            <person name="Takai K."/>
            <person name="Miyazaki J."/>
            <person name="Whitman W."/>
            <person name="Woyke T."/>
        </authorList>
    </citation>
    <scope>NUCLEOTIDE SEQUENCE</scope>
    <source>
        <strain evidence="8">IH1</strain>
    </source>
</reference>
<dbReference type="SUPFAM" id="SSF52540">
    <property type="entry name" value="P-loop containing nucleoside triphosphate hydrolases"/>
    <property type="match status" value="2"/>
</dbReference>
<evidence type="ECO:0000256" key="2">
    <source>
        <dbReference type="ARBA" id="ARBA00022737"/>
    </source>
</evidence>
<dbReference type="FunFam" id="1.10.8.60:FF:000057">
    <property type="entry name" value="AAA family ATPase, CDC48 subfamily"/>
    <property type="match status" value="1"/>
</dbReference>
<accession>F8ALB6</accession>
<dbReference type="GO" id="GO:0016887">
    <property type="term" value="F:ATP hydrolysis activity"/>
    <property type="evidence" value="ECO:0007669"/>
    <property type="project" value="InterPro"/>
</dbReference>
<dbReference type="InterPro" id="IPR005938">
    <property type="entry name" value="AAA_ATPase_CDC48"/>
</dbReference>
<dbReference type="PANTHER" id="PTHR23077">
    <property type="entry name" value="AAA-FAMILY ATPASE"/>
    <property type="match status" value="1"/>
</dbReference>
<organism evidence="8 9">
    <name type="scientific">Methanothermococcus okinawensis (strain DSM 14208 / JCM 11175 / IH1)</name>
    <dbReference type="NCBI Taxonomy" id="647113"/>
    <lineage>
        <taxon>Archaea</taxon>
        <taxon>Methanobacteriati</taxon>
        <taxon>Methanobacteriota</taxon>
        <taxon>Methanomada group</taxon>
        <taxon>Methanococci</taxon>
        <taxon>Methanococcales</taxon>
        <taxon>Methanococcaceae</taxon>
        <taxon>Methanothermococcus</taxon>
    </lineage>
</organism>
<protein>
    <submittedName>
        <fullName evidence="8">AAA family ATPase, CDC48 subfamily</fullName>
        <ecNumber evidence="8">3.6.1.3</ecNumber>
    </submittedName>
</protein>
<proteinExistence type="inferred from homology"/>
<dbReference type="STRING" id="647113.Metok_0524"/>
<feature type="domain" description="CDC48" evidence="6">
    <location>
        <begin position="118"/>
        <end position="181"/>
    </location>
</feature>
<dbReference type="FunFam" id="3.40.50.300:FF:000012">
    <property type="entry name" value="Transitional endoplasmic reticulum ATPase"/>
    <property type="match status" value="1"/>
</dbReference>
<dbReference type="Pfam" id="PF00004">
    <property type="entry name" value="AAA"/>
    <property type="match status" value="2"/>
</dbReference>